<dbReference type="OrthoDB" id="10070965at2759"/>
<feature type="compositionally biased region" description="Basic and acidic residues" evidence="3">
    <location>
        <begin position="131"/>
        <end position="143"/>
    </location>
</feature>
<reference evidence="5 6" key="2">
    <citation type="submission" date="2018-11" db="EMBL/GenBank/DDBJ databases">
        <authorList>
            <consortium name="Pathogen Informatics"/>
        </authorList>
    </citation>
    <scope>NUCLEOTIDE SEQUENCE [LARGE SCALE GENOMIC DNA]</scope>
    <source>
        <strain evidence="5 6">Egypt</strain>
    </source>
</reference>
<accession>A0A183AGT5</accession>
<dbReference type="InterPro" id="IPR019147">
    <property type="entry name" value="SWAP_N_domain"/>
</dbReference>
<evidence type="ECO:0000256" key="2">
    <source>
        <dbReference type="ARBA" id="ARBA00023187"/>
    </source>
</evidence>
<feature type="region of interest" description="Disordered" evidence="3">
    <location>
        <begin position="131"/>
        <end position="167"/>
    </location>
</feature>
<dbReference type="GO" id="GO:0006397">
    <property type="term" value="P:mRNA processing"/>
    <property type="evidence" value="ECO:0007669"/>
    <property type="project" value="UniProtKB-KW"/>
</dbReference>
<feature type="region of interest" description="Disordered" evidence="3">
    <location>
        <begin position="595"/>
        <end position="694"/>
    </location>
</feature>
<keyword evidence="6" id="KW-1185">Reference proteome</keyword>
<keyword evidence="2" id="KW-0508">mRNA splicing</keyword>
<feature type="region of interest" description="Disordered" evidence="3">
    <location>
        <begin position="281"/>
        <end position="327"/>
    </location>
</feature>
<feature type="region of interest" description="Disordered" evidence="3">
    <location>
        <begin position="347"/>
        <end position="447"/>
    </location>
</feature>
<dbReference type="WBParaSite" id="ECPE_0000618301-mRNA-1">
    <property type="protein sequence ID" value="ECPE_0000618301-mRNA-1"/>
    <property type="gene ID" value="ECPE_0000618301"/>
</dbReference>
<dbReference type="GO" id="GO:0008380">
    <property type="term" value="P:RNA splicing"/>
    <property type="evidence" value="ECO:0007669"/>
    <property type="project" value="UniProtKB-KW"/>
</dbReference>
<feature type="compositionally biased region" description="Low complexity" evidence="3">
    <location>
        <begin position="283"/>
        <end position="292"/>
    </location>
</feature>
<sequence length="768" mass="85512">MWQEARKQEKHIKTLMVDYKRRAERRRDYYERIKQDPIKFLRVYGRPAKLHLDSEVVKAAENPNNMMPWTGDPSILIDRFDARANLEHYEGQIPDDLNALRTQNVFYRVTEAMALKQIDLDEKYGDLERKRKEEEEASKRSQEPKAAIGFTYEDSHPPSTPTGTALAPTIGATAIPEDSDSDEKADSDMDIDVELDLATLSVDGRRQLAKSAASFGLHATDFLRLLDADQQLETELRLAKALEEEKLQLAGRKSRRARRILRERRAPDKFPKMLGTKRTVYLSASSSDSGEYPSDEDDDPDELDASVSPNSRAAALREQRAKAKPILTTARGPSVLIGGMTSIGLCRRRRSQHAASGRRSGSSSSSSSSTGSDPRHSSHHVRGGNRFRAGHRSSRDSSRRRTKRSRVEYITTFGDHEDDDHGDDDRSGKADSVTDRNSLMSGPPWLAKKPGTAATALAASVVSKLLGSDKLPRSSPSVSLPSRSSAYGPTQSQSGSRSQQQQLSRRRRSYGSRHHQSLEVELVHDPFRLDHEAPDPVVDLRSTIEEEPLHAIVVPLRQDEGPDQVGTQTDAMVRIHLLVVVRAPRRVILRVTRFHGSPTKRDPTPPVRRRYYRPELESDENSSLSGGSDEGSGKETGRLTDSQSYRHGPDSHNIAGKMMTAQSISGEHNASSMTKTPSTNTGGSGVGPGGVTPRITPQELLKRRVQAQLTKAFNADKKAELEKQVQLEQERQVNFSESCVFVNLRTHTHTISVPTAIVVRLVWYMIPG</sequence>
<name>A0A183AGT5_9TREM</name>
<dbReference type="AlphaFoldDB" id="A0A183AGT5"/>
<gene>
    <name evidence="5" type="ORF">ECPE_LOCUS6170</name>
</gene>
<feature type="compositionally biased region" description="Polar residues" evidence="3">
    <location>
        <begin position="660"/>
        <end position="675"/>
    </location>
</feature>
<proteinExistence type="predicted"/>
<dbReference type="PANTHER" id="PTHR13161:SF4">
    <property type="entry name" value="CLK4-ASSOCIATING SERINE_ARGININE RICH PROTEIN"/>
    <property type="match status" value="1"/>
</dbReference>
<dbReference type="Proteomes" id="UP000272942">
    <property type="component" value="Unassembled WGS sequence"/>
</dbReference>
<feature type="compositionally biased region" description="Low complexity" evidence="3">
    <location>
        <begin position="468"/>
        <end position="503"/>
    </location>
</feature>
<dbReference type="SMART" id="SM01141">
    <property type="entry name" value="DRY_EERY"/>
    <property type="match status" value="1"/>
</dbReference>
<dbReference type="PANTHER" id="PTHR13161">
    <property type="entry name" value="SPLICING FACTOR SUPPRESSOR OF WHITE APRICOT"/>
    <property type="match status" value="1"/>
</dbReference>
<evidence type="ECO:0000313" key="6">
    <source>
        <dbReference type="Proteomes" id="UP000272942"/>
    </source>
</evidence>
<feature type="domain" description="Suppressor of white apricot N-terminal" evidence="4">
    <location>
        <begin position="39"/>
        <end position="156"/>
    </location>
</feature>
<evidence type="ECO:0000313" key="7">
    <source>
        <dbReference type="WBParaSite" id="ECPE_0000618301-mRNA-1"/>
    </source>
</evidence>
<feature type="compositionally biased region" description="Low complexity" evidence="3">
    <location>
        <begin position="353"/>
        <end position="372"/>
    </location>
</feature>
<evidence type="ECO:0000256" key="1">
    <source>
        <dbReference type="ARBA" id="ARBA00022664"/>
    </source>
</evidence>
<protein>
    <submittedName>
        <fullName evidence="7">DRY_EERY domain-containing protein</fullName>
    </submittedName>
</protein>
<dbReference type="Pfam" id="PF09750">
    <property type="entry name" value="DRY_EERY"/>
    <property type="match status" value="1"/>
</dbReference>
<keyword evidence="1" id="KW-0507">mRNA processing</keyword>
<feature type="compositionally biased region" description="Basic residues" evidence="3">
    <location>
        <begin position="504"/>
        <end position="515"/>
    </location>
</feature>
<reference evidence="7" key="1">
    <citation type="submission" date="2016-06" db="UniProtKB">
        <authorList>
            <consortium name="WormBaseParasite"/>
        </authorList>
    </citation>
    <scope>IDENTIFICATION</scope>
</reference>
<evidence type="ECO:0000313" key="5">
    <source>
        <dbReference type="EMBL" id="VDP77594.1"/>
    </source>
</evidence>
<dbReference type="InterPro" id="IPR040397">
    <property type="entry name" value="SWAP"/>
</dbReference>
<feature type="compositionally biased region" description="Basic and acidic residues" evidence="3">
    <location>
        <begin position="423"/>
        <end position="434"/>
    </location>
</feature>
<evidence type="ECO:0000256" key="3">
    <source>
        <dbReference type="SAM" id="MobiDB-lite"/>
    </source>
</evidence>
<evidence type="ECO:0000259" key="4">
    <source>
        <dbReference type="SMART" id="SM01141"/>
    </source>
</evidence>
<feature type="compositionally biased region" description="Basic residues" evidence="3">
    <location>
        <begin position="377"/>
        <end position="392"/>
    </location>
</feature>
<dbReference type="EMBL" id="UZAN01043121">
    <property type="protein sequence ID" value="VDP77594.1"/>
    <property type="molecule type" value="Genomic_DNA"/>
</dbReference>
<feature type="compositionally biased region" description="Acidic residues" evidence="3">
    <location>
        <begin position="293"/>
        <end position="304"/>
    </location>
</feature>
<feature type="region of interest" description="Disordered" evidence="3">
    <location>
        <begin position="468"/>
        <end position="515"/>
    </location>
</feature>
<organism evidence="7">
    <name type="scientific">Echinostoma caproni</name>
    <dbReference type="NCBI Taxonomy" id="27848"/>
    <lineage>
        <taxon>Eukaryota</taxon>
        <taxon>Metazoa</taxon>
        <taxon>Spiralia</taxon>
        <taxon>Lophotrochozoa</taxon>
        <taxon>Platyhelminthes</taxon>
        <taxon>Trematoda</taxon>
        <taxon>Digenea</taxon>
        <taxon>Plagiorchiida</taxon>
        <taxon>Echinostomata</taxon>
        <taxon>Echinostomatoidea</taxon>
        <taxon>Echinostomatidae</taxon>
        <taxon>Echinostoma</taxon>
    </lineage>
</organism>